<evidence type="ECO:0000313" key="2">
    <source>
        <dbReference type="Proteomes" id="UP000482209"/>
    </source>
</evidence>
<keyword evidence="2" id="KW-1185">Reference proteome</keyword>
<dbReference type="RefSeq" id="WP_154519044.1">
    <property type="nucleotide sequence ID" value="NZ_VUMT01000008.1"/>
</dbReference>
<dbReference type="InterPro" id="IPR020483">
    <property type="entry name" value="Uncharacterised_YgbA"/>
</dbReference>
<comment type="caution">
    <text evidence="1">The sequence shown here is derived from an EMBL/GenBank/DDBJ whole genome shotgun (WGS) entry which is preliminary data.</text>
</comment>
<evidence type="ECO:0000313" key="1">
    <source>
        <dbReference type="EMBL" id="MSS63647.1"/>
    </source>
</evidence>
<reference evidence="1 2" key="1">
    <citation type="submission" date="2019-08" db="EMBL/GenBank/DDBJ databases">
        <title>In-depth cultivation of the pig gut microbiome towards novel bacterial diversity and tailored functional studies.</title>
        <authorList>
            <person name="Wylensek D."/>
            <person name="Hitch T.C.A."/>
            <person name="Clavel T."/>
        </authorList>
    </citation>
    <scope>NUCLEOTIDE SEQUENCE [LARGE SCALE GENOMIC DNA]</scope>
    <source>
        <strain evidence="1 2">WCA-693-APC-MOT-I</strain>
    </source>
</reference>
<organism evidence="1 2">
    <name type="scientific">Velocimicrobium porci</name>
    <dbReference type="NCBI Taxonomy" id="2606634"/>
    <lineage>
        <taxon>Bacteria</taxon>
        <taxon>Bacillati</taxon>
        <taxon>Bacillota</taxon>
        <taxon>Clostridia</taxon>
        <taxon>Lachnospirales</taxon>
        <taxon>Lachnospiraceae</taxon>
        <taxon>Velocimicrobium</taxon>
    </lineage>
</organism>
<dbReference type="Pfam" id="PF11756">
    <property type="entry name" value="YgbA_NO"/>
    <property type="match status" value="1"/>
</dbReference>
<accession>A0A6L5XYN6</accession>
<sequence>MNVDKKREKEKQLLKVMIQIYCRGNHGKRKELCNECSDLQEYALKRTQNCPFMETKTFCSACKVHCYSPQNRVKIQAVMRYAGPRMLFYHPILAVRHMITTLKDKNVSRRNIDKIYQ</sequence>
<gene>
    <name evidence="1" type="ORF">FYJ58_07120</name>
</gene>
<dbReference type="AlphaFoldDB" id="A0A6L5XYN6"/>
<dbReference type="NCBIfam" id="NF007714">
    <property type="entry name" value="PRK10410.1-2"/>
    <property type="match status" value="1"/>
</dbReference>
<dbReference type="Proteomes" id="UP000482209">
    <property type="component" value="Unassembled WGS sequence"/>
</dbReference>
<proteinExistence type="predicted"/>
<name>A0A6L5XYN6_9FIRM</name>
<dbReference type="EMBL" id="VUMT01000008">
    <property type="protein sequence ID" value="MSS63647.1"/>
    <property type="molecule type" value="Genomic_DNA"/>
</dbReference>
<protein>
    <submittedName>
        <fullName evidence="1">Nitrous oxide-stimulated promoter family protein</fullName>
    </submittedName>
</protein>